<accession>A0A8J8Q018</accession>
<dbReference type="Proteomes" id="UP000766904">
    <property type="component" value="Unassembled WGS sequence"/>
</dbReference>
<protein>
    <submittedName>
        <fullName evidence="2">Uncharacterized protein</fullName>
    </submittedName>
</protein>
<gene>
    <name evidence="2" type="ORF">CV102_14770</name>
</gene>
<organism evidence="2 3">
    <name type="scientific">Natronococcus pandeyae</name>
    <dbReference type="NCBI Taxonomy" id="2055836"/>
    <lineage>
        <taxon>Archaea</taxon>
        <taxon>Methanobacteriati</taxon>
        <taxon>Methanobacteriota</taxon>
        <taxon>Stenosarchaea group</taxon>
        <taxon>Halobacteria</taxon>
        <taxon>Halobacteriales</taxon>
        <taxon>Natrialbaceae</taxon>
        <taxon>Natronococcus</taxon>
    </lineage>
</organism>
<feature type="compositionally biased region" description="Basic and acidic residues" evidence="1">
    <location>
        <begin position="9"/>
        <end position="27"/>
    </location>
</feature>
<sequence length="123" mass="13701">MQTPITTTDRLDESAAELVEGRDDPARTRSPRFDTPTGGGIPRRFGLEPGRVIPGSTTSARFDPHRSSSKKPITVLRFGVNSPPIRNRTRQISATAVGELRDRRTKSPDLHRAFHDLFAVHLF</sequence>
<name>A0A8J8Q018_9EURY</name>
<comment type="caution">
    <text evidence="2">The sequence shown here is derived from an EMBL/GenBank/DDBJ whole genome shotgun (WGS) entry which is preliminary data.</text>
</comment>
<evidence type="ECO:0000256" key="1">
    <source>
        <dbReference type="SAM" id="MobiDB-lite"/>
    </source>
</evidence>
<reference evidence="2" key="1">
    <citation type="submission" date="2017-11" db="EMBL/GenBank/DDBJ databases">
        <authorList>
            <person name="Kajale S.C."/>
            <person name="Sharma A."/>
        </authorList>
    </citation>
    <scope>NUCLEOTIDE SEQUENCE</scope>
    <source>
        <strain evidence="2">LS1_42</strain>
    </source>
</reference>
<evidence type="ECO:0000313" key="2">
    <source>
        <dbReference type="EMBL" id="TYL37976.1"/>
    </source>
</evidence>
<dbReference type="AlphaFoldDB" id="A0A8J8Q018"/>
<dbReference type="EMBL" id="PHNJ01000007">
    <property type="protein sequence ID" value="TYL37976.1"/>
    <property type="molecule type" value="Genomic_DNA"/>
</dbReference>
<proteinExistence type="predicted"/>
<evidence type="ECO:0000313" key="3">
    <source>
        <dbReference type="Proteomes" id="UP000766904"/>
    </source>
</evidence>
<feature type="region of interest" description="Disordered" evidence="1">
    <location>
        <begin position="1"/>
        <end position="70"/>
    </location>
</feature>
<keyword evidence="3" id="KW-1185">Reference proteome</keyword>